<proteinExistence type="predicted"/>
<keyword evidence="1" id="KW-0802">TPR repeat</keyword>
<evidence type="ECO:0000256" key="2">
    <source>
        <dbReference type="SAM" id="MobiDB-lite"/>
    </source>
</evidence>
<feature type="repeat" description="TPR" evidence="1">
    <location>
        <begin position="183"/>
        <end position="216"/>
    </location>
</feature>
<feature type="compositionally biased region" description="Basic residues" evidence="2">
    <location>
        <begin position="125"/>
        <end position="144"/>
    </location>
</feature>
<dbReference type="InterPro" id="IPR019734">
    <property type="entry name" value="TPR_rpt"/>
</dbReference>
<dbReference type="InterPro" id="IPR011990">
    <property type="entry name" value="TPR-like_helical_dom_sf"/>
</dbReference>
<dbReference type="PANTHER" id="PTHR23082:SF0">
    <property type="entry name" value="GENERAL TRANSCRIPTION FACTOR 3C POLYPEPTIDE 3"/>
    <property type="match status" value="1"/>
</dbReference>
<sequence>MAESFDAVGCNYEEAVEPDKTHLVVPQEEEDEEDDENEDYECEEEEEYSFRFKEGEDPLEFVEYNALSGQPYKQFERLEYEALALRKRKALSNNTHSEGLAKKARVEEASRVTMEELMKSMNYGARRKSREPKKRGRQKGSRNKPNREVVQKLGEATLYYAHGRYEEAISVLHQIVLKAPHLPDAYHTLGLVHTAMGDNERALGLYMLAAHLMPKDSSLWKLLVSWSTEKGDIDQANYCLSKAITADPKDIQLRLLRASLYLELRDDQKAAESYDQIHQLCPENVEALKTGAKLYKRCGQLERAIQILEDYLNNHPTEADLSVIDLLASLLMEINEHSKALQHIENALLVYCSGNQLPFNLTAKAGICHVHLGNMQKAEMLFGVLEEKNAAPHFHLVVEVADTLMDLGHYDFALKYYLMLEGIPGGDRGLLHLKIARCNVSMKDRLQAILFFKKDSGSEIEITERNKVRSFLIQLDLGGAAWLDKVVEGAIVHGKENGFRRFYRGQRYRLIVECNRNKAGNFWKILKVENRVMRNIIVPGEYVLRGWKEFKGCLQSFFSRRSNLRAVKSRNSEKESIPVRKDEGQVVKKLSQAVVIYRYRLQTAWDFIRKCLESRLKRIIEVVPLLADRAVMWCVNNDEMKSLQQEKFVFSGRRNMAKMEKLSGDANWDYVQIEVQNSWIGEGCLWTCGIMKPLRLLVKHAED</sequence>
<feature type="region of interest" description="Disordered" evidence="2">
    <location>
        <begin position="20"/>
        <end position="42"/>
    </location>
</feature>
<keyword evidence="4" id="KW-1185">Reference proteome</keyword>
<dbReference type="EMBL" id="BTGU01000027">
    <property type="protein sequence ID" value="GMN48220.1"/>
    <property type="molecule type" value="Genomic_DNA"/>
</dbReference>
<comment type="caution">
    <text evidence="3">The sequence shown here is derived from an EMBL/GenBank/DDBJ whole genome shotgun (WGS) entry which is preliminary data.</text>
</comment>
<evidence type="ECO:0000256" key="1">
    <source>
        <dbReference type="PROSITE-ProRule" id="PRU00339"/>
    </source>
</evidence>
<dbReference type="GO" id="GO:0006383">
    <property type="term" value="P:transcription by RNA polymerase III"/>
    <property type="evidence" value="ECO:0007669"/>
    <property type="project" value="InterPro"/>
</dbReference>
<dbReference type="SMART" id="SM00028">
    <property type="entry name" value="TPR"/>
    <property type="match status" value="3"/>
</dbReference>
<dbReference type="PANTHER" id="PTHR23082">
    <property type="entry name" value="TRANSCRIPTION INITIATION FACTOR IIIC TFIIIC , POLYPEPTIDE 3-RELATED"/>
    <property type="match status" value="1"/>
</dbReference>
<evidence type="ECO:0008006" key="5">
    <source>
        <dbReference type="Google" id="ProtNLM"/>
    </source>
</evidence>
<protein>
    <recommendedName>
        <fullName evidence="5">General transcription factor 3C polypeptide 3</fullName>
    </recommendedName>
</protein>
<dbReference type="Pfam" id="PF14559">
    <property type="entry name" value="TPR_19"/>
    <property type="match status" value="1"/>
</dbReference>
<dbReference type="SUPFAM" id="SSF48452">
    <property type="entry name" value="TPR-like"/>
    <property type="match status" value="1"/>
</dbReference>
<dbReference type="Proteomes" id="UP001187192">
    <property type="component" value="Unassembled WGS sequence"/>
</dbReference>
<dbReference type="GO" id="GO:0000127">
    <property type="term" value="C:transcription factor TFIIIC complex"/>
    <property type="evidence" value="ECO:0007669"/>
    <property type="project" value="TreeGrafter"/>
</dbReference>
<gene>
    <name evidence="3" type="ORF">TIFTF001_017385</name>
</gene>
<name>A0AA88D877_FICCA</name>
<accession>A0AA88D877</accession>
<dbReference type="InterPro" id="IPR039340">
    <property type="entry name" value="Tfc4/TFIIIC-102/Sfc4"/>
</dbReference>
<feature type="region of interest" description="Disordered" evidence="2">
    <location>
        <begin position="120"/>
        <end position="148"/>
    </location>
</feature>
<organism evidence="3 4">
    <name type="scientific">Ficus carica</name>
    <name type="common">Common fig</name>
    <dbReference type="NCBI Taxonomy" id="3494"/>
    <lineage>
        <taxon>Eukaryota</taxon>
        <taxon>Viridiplantae</taxon>
        <taxon>Streptophyta</taxon>
        <taxon>Embryophyta</taxon>
        <taxon>Tracheophyta</taxon>
        <taxon>Spermatophyta</taxon>
        <taxon>Magnoliopsida</taxon>
        <taxon>eudicotyledons</taxon>
        <taxon>Gunneridae</taxon>
        <taxon>Pentapetalae</taxon>
        <taxon>rosids</taxon>
        <taxon>fabids</taxon>
        <taxon>Rosales</taxon>
        <taxon>Moraceae</taxon>
        <taxon>Ficeae</taxon>
        <taxon>Ficus</taxon>
    </lineage>
</organism>
<dbReference type="Pfam" id="PF13432">
    <property type="entry name" value="TPR_16"/>
    <property type="match status" value="1"/>
</dbReference>
<dbReference type="Gene3D" id="1.25.40.10">
    <property type="entry name" value="Tetratricopeptide repeat domain"/>
    <property type="match status" value="1"/>
</dbReference>
<evidence type="ECO:0000313" key="4">
    <source>
        <dbReference type="Proteomes" id="UP001187192"/>
    </source>
</evidence>
<dbReference type="PROSITE" id="PS50005">
    <property type="entry name" value="TPR"/>
    <property type="match status" value="1"/>
</dbReference>
<feature type="compositionally biased region" description="Acidic residues" evidence="2">
    <location>
        <begin position="27"/>
        <end position="42"/>
    </location>
</feature>
<dbReference type="AlphaFoldDB" id="A0AA88D877"/>
<reference evidence="3" key="1">
    <citation type="submission" date="2023-07" db="EMBL/GenBank/DDBJ databases">
        <title>draft genome sequence of fig (Ficus carica).</title>
        <authorList>
            <person name="Takahashi T."/>
            <person name="Nishimura K."/>
        </authorList>
    </citation>
    <scope>NUCLEOTIDE SEQUENCE</scope>
</reference>
<dbReference type="SUPFAM" id="SSF81901">
    <property type="entry name" value="HCP-like"/>
    <property type="match status" value="1"/>
</dbReference>
<evidence type="ECO:0000313" key="3">
    <source>
        <dbReference type="EMBL" id="GMN48220.1"/>
    </source>
</evidence>